<reference evidence="2" key="1">
    <citation type="submission" date="2016-03" db="EMBL/GenBank/DDBJ databases">
        <authorList>
            <person name="Ploux O."/>
        </authorList>
    </citation>
    <scope>NUCLEOTIDE SEQUENCE</scope>
    <source>
        <strain evidence="2">UC10</strain>
    </source>
</reference>
<dbReference type="EMBL" id="FLQS01000056">
    <property type="protein sequence ID" value="SBS78677.1"/>
    <property type="molecule type" value="Genomic_DNA"/>
</dbReference>
<sequence length="65" mass="6973">MRYPDAGSSPNSKTGAAIRTQVPVVVTNVDAFPQNRPLPASYDGHPRARSSRPRTRCCSPSSTTT</sequence>
<gene>
    <name evidence="2" type="ORF">MHPYR_60165</name>
</gene>
<accession>A0A1Y5PIV8</accession>
<feature type="region of interest" description="Disordered" evidence="1">
    <location>
        <begin position="33"/>
        <end position="65"/>
    </location>
</feature>
<organism evidence="2">
    <name type="scientific">uncultured Mycobacterium sp</name>
    <dbReference type="NCBI Taxonomy" id="171292"/>
    <lineage>
        <taxon>Bacteria</taxon>
        <taxon>Bacillati</taxon>
        <taxon>Actinomycetota</taxon>
        <taxon>Actinomycetes</taxon>
        <taxon>Mycobacteriales</taxon>
        <taxon>Mycobacteriaceae</taxon>
        <taxon>Mycobacterium</taxon>
        <taxon>environmental samples</taxon>
    </lineage>
</organism>
<dbReference type="AlphaFoldDB" id="A0A1Y5PIV8"/>
<proteinExistence type="predicted"/>
<evidence type="ECO:0000256" key="1">
    <source>
        <dbReference type="SAM" id="MobiDB-lite"/>
    </source>
</evidence>
<feature type="compositionally biased region" description="Low complexity" evidence="1">
    <location>
        <begin position="56"/>
        <end position="65"/>
    </location>
</feature>
<protein>
    <submittedName>
        <fullName evidence="2">Uncharacterized protein</fullName>
    </submittedName>
</protein>
<evidence type="ECO:0000313" key="2">
    <source>
        <dbReference type="EMBL" id="SBS78677.1"/>
    </source>
</evidence>
<name>A0A1Y5PIV8_9MYCO</name>